<dbReference type="AlphaFoldDB" id="A0AAC8ZWK8"/>
<keyword evidence="3" id="KW-1185">Reference proteome</keyword>
<protein>
    <recommendedName>
        <fullName evidence="4">DUF4105 domain-containing protein</fullName>
    </recommendedName>
</protein>
<dbReference type="KEGG" id="ati:AL072_33045"/>
<evidence type="ECO:0008006" key="4">
    <source>
        <dbReference type="Google" id="ProtNLM"/>
    </source>
</evidence>
<feature type="chain" id="PRO_5042166931" description="DUF4105 domain-containing protein" evidence="1">
    <location>
        <begin position="26"/>
        <end position="239"/>
    </location>
</feature>
<dbReference type="Proteomes" id="UP000069935">
    <property type="component" value="Chromosome 8"/>
</dbReference>
<evidence type="ECO:0000313" key="3">
    <source>
        <dbReference type="Proteomes" id="UP000069935"/>
    </source>
</evidence>
<evidence type="ECO:0000313" key="2">
    <source>
        <dbReference type="EMBL" id="ALG75759.1"/>
    </source>
</evidence>
<sequence>MSIFRNTLRAIALVALVGSSAPALADSIASEMPIGATYEGSVKVSRTQIPLPPGKWTVTALNESSNNQFNTNATVTMANIVNGRLLGYISVSTNVDLGRNGWQTYNFCFRKDIYFLHFDSAYQREQACWGINHHIFSPTGTYSPTYGKNIQQALAEKGIDMPKVMINTVFRLANEHSYVNYEILLNPEFYGFSSTGESNWASSPWHKDLIAKDPKRRQFLDQVKEQYQGFYPILKNQFR</sequence>
<reference evidence="2 3" key="2">
    <citation type="journal article" date="2016" name="Genome Announc.">
        <title>Complete Genome Sequence of a Strain of Azospirillum thiophilum Isolated from a Sulfide Spring.</title>
        <authorList>
            <person name="Fomenkov A."/>
            <person name="Vincze T."/>
            <person name="Grabovich M."/>
            <person name="Anton B.P."/>
            <person name="Dubinina G."/>
            <person name="Orlova M."/>
            <person name="Belousova E."/>
            <person name="Roberts R.J."/>
        </authorList>
    </citation>
    <scope>NUCLEOTIDE SEQUENCE [LARGE SCALE GENOMIC DNA]</scope>
    <source>
        <strain evidence="2 3">BV-S</strain>
    </source>
</reference>
<name>A0AAC8ZWK8_9PROT</name>
<gene>
    <name evidence="2" type="ORF">AL072_33045</name>
</gene>
<proteinExistence type="predicted"/>
<feature type="signal peptide" evidence="1">
    <location>
        <begin position="1"/>
        <end position="25"/>
    </location>
</feature>
<evidence type="ECO:0000256" key="1">
    <source>
        <dbReference type="SAM" id="SignalP"/>
    </source>
</evidence>
<reference evidence="3" key="1">
    <citation type="submission" date="2015-08" db="EMBL/GenBank/DDBJ databases">
        <title>Complete Genome Sequence of Azospirillum thiophilum BV-S.</title>
        <authorList>
            <person name="Fomenkov A."/>
            <person name="Vincze T."/>
            <person name="Grabovich M."/>
            <person name="Dubinina G."/>
            <person name="Orlova M."/>
            <person name="Belousova E."/>
            <person name="Roberts R.J."/>
        </authorList>
    </citation>
    <scope>NUCLEOTIDE SEQUENCE [LARGE SCALE GENOMIC DNA]</scope>
    <source>
        <strain evidence="3">BV-S</strain>
    </source>
</reference>
<dbReference type="RefSeq" id="WP_060721781.1">
    <property type="nucleotide sequence ID" value="NZ_CP012408.1"/>
</dbReference>
<dbReference type="EMBL" id="CP012408">
    <property type="protein sequence ID" value="ALG75759.1"/>
    <property type="molecule type" value="Genomic_DNA"/>
</dbReference>
<organism evidence="2 3">
    <name type="scientific">Azospirillum thiophilum</name>
    <dbReference type="NCBI Taxonomy" id="528244"/>
    <lineage>
        <taxon>Bacteria</taxon>
        <taxon>Pseudomonadati</taxon>
        <taxon>Pseudomonadota</taxon>
        <taxon>Alphaproteobacteria</taxon>
        <taxon>Rhodospirillales</taxon>
        <taxon>Azospirillaceae</taxon>
        <taxon>Azospirillum</taxon>
    </lineage>
</organism>
<keyword evidence="1" id="KW-0732">Signal</keyword>
<accession>A0AAC8ZWK8</accession>